<reference evidence="1" key="1">
    <citation type="submission" date="2021-07" db="EMBL/GenBank/DDBJ databases">
        <authorList>
            <person name="Roth S.J."/>
            <person name="Krukonis G.P."/>
            <person name="Delesalle V.A."/>
        </authorList>
    </citation>
    <scope>NUCLEOTIDE SEQUENCE</scope>
</reference>
<dbReference type="KEGG" id="vg:77944076"/>
<keyword evidence="2" id="KW-1185">Reference proteome</keyword>
<gene>
    <name evidence="1" type="primary">196</name>
    <name evidence="1" type="ORF">AH04_196</name>
</gene>
<name>A0AAE7X1Y2_9CAUD</name>
<sequence>MTDTNQSLRVNGQTLSNLDSDLVITLDDHPVVQISKIEESTITYSFLGDVEQETTYNLNLTFLYKGTHKLVVPMTFIHKPTVITTTPITQNVTIWEEGEGVPFTVDVNGTDKTSSISNVVIADNAYVTGTPTGWYVQDAESTEHTENVVYTYDLQIGDDTRSETVTVPFVIAAWDGVIIKGTVDPDTVSAANGDTGTLKVKVIQRNNDVTSAAGVYPGTVMLDYITLGDASYADGFLNIPWTATKAGDDTLNLMVNVFGGQGDGDVVTLPVKFTITAEVVEPTIEDGTTDMTLNLWETKPINYKVMLSDTDITSSVTNVVDRTDPNDAIELVKVDDTHWGYQAVTARTDEDLIIDAMVDVYVTYQGTEHVIPMTIDVVVKANTTGIPANRFNIEFV</sequence>
<evidence type="ECO:0000313" key="2">
    <source>
        <dbReference type="Proteomes" id="UP000827517"/>
    </source>
</evidence>
<protein>
    <submittedName>
        <fullName evidence="1">Uncharacterized protein</fullName>
    </submittedName>
</protein>
<dbReference type="Proteomes" id="UP000827517">
    <property type="component" value="Segment"/>
</dbReference>
<accession>A0AAE7X1Y2</accession>
<dbReference type="RefSeq" id="YP_010667950.1">
    <property type="nucleotide sequence ID" value="NC_070952.1"/>
</dbReference>
<dbReference type="EMBL" id="MZ501267">
    <property type="protein sequence ID" value="QZA70671.1"/>
    <property type="molecule type" value="Genomic_DNA"/>
</dbReference>
<proteinExistence type="predicted"/>
<organism evidence="1 2">
    <name type="scientific">Erwinia phage AH04</name>
    <dbReference type="NCBI Taxonomy" id="2869569"/>
    <lineage>
        <taxon>Viruses</taxon>
        <taxon>Duplodnaviria</taxon>
        <taxon>Heunggongvirae</taxon>
        <taxon>Uroviricota</taxon>
        <taxon>Caudoviricetes</taxon>
        <taxon>Chimalliviridae</taxon>
        <taxon>Meadowvirus</taxon>
        <taxon>Meadowvirus AH04</taxon>
    </lineage>
</organism>
<evidence type="ECO:0000313" key="1">
    <source>
        <dbReference type="EMBL" id="QZA70671.1"/>
    </source>
</evidence>
<dbReference type="GeneID" id="77944076"/>